<keyword evidence="5" id="KW-0235">DNA replication</keyword>
<reference evidence="9" key="1">
    <citation type="submission" date="2021-12" db="EMBL/GenBank/DDBJ databases">
        <authorList>
            <person name="Rodrigo-Torres L."/>
            <person name="Arahal R. D."/>
            <person name="Lucena T."/>
        </authorList>
    </citation>
    <scope>NUCLEOTIDE SEQUENCE</scope>
    <source>
        <strain evidence="9">CECT 8226</strain>
    </source>
</reference>
<dbReference type="InterPro" id="IPR004622">
    <property type="entry name" value="DNA_pol_HolB"/>
</dbReference>
<proteinExistence type="predicted"/>
<dbReference type="EC" id="2.7.7.7" evidence="1"/>
<name>A0ABN8DG89_9VIBR</name>
<sequence>MISHGLAPWLEPIWQKLEANLKQDRVPGAMLFQAVAGVAPETLIARYIAGLMCQNDASEPCGFCHSCGLIQSQSHPDVHFLVPDKDKTQLSVEQIRQANQWALESSQFGQYRVIVISHADTLTVAASNALLKTLEEPANHCLFILCAPSVKTLLPTIRSRCEVWSITVPKHADCIQWVNQQLGREVSLSSGYLCNFEPMTTLEFAEKGFDRDFAQLCQALNQFVEQGCIDAQAVWQVINKIERPVEVVLGWLWVLLYQAQRLALKESQQRNVLPESEPLASRFSYELLYQQTSAIAQLREQLLKHPGLNSELLICGWLYKFDR</sequence>
<organism evidence="9 10">
    <name type="scientific">Vibrio hippocampi</name>
    <dbReference type="NCBI Taxonomy" id="654686"/>
    <lineage>
        <taxon>Bacteria</taxon>
        <taxon>Pseudomonadati</taxon>
        <taxon>Pseudomonadota</taxon>
        <taxon>Gammaproteobacteria</taxon>
        <taxon>Vibrionales</taxon>
        <taxon>Vibrionaceae</taxon>
        <taxon>Vibrio</taxon>
    </lineage>
</organism>
<dbReference type="Proteomes" id="UP000838160">
    <property type="component" value="Unassembled WGS sequence"/>
</dbReference>
<dbReference type="SUPFAM" id="SSF52540">
    <property type="entry name" value="P-loop containing nucleoside triphosphate hydrolases"/>
    <property type="match status" value="1"/>
</dbReference>
<evidence type="ECO:0000256" key="7">
    <source>
        <dbReference type="ARBA" id="ARBA00049244"/>
    </source>
</evidence>
<dbReference type="RefSeq" id="WP_237484798.1">
    <property type="nucleotide sequence ID" value="NZ_CAKLCM010000002.1"/>
</dbReference>
<keyword evidence="6" id="KW-0239">DNA-directed DNA polymerase</keyword>
<comment type="catalytic activity">
    <reaction evidence="7">
        <text>DNA(n) + a 2'-deoxyribonucleoside 5'-triphosphate = DNA(n+1) + diphosphate</text>
        <dbReference type="Rhea" id="RHEA:22508"/>
        <dbReference type="Rhea" id="RHEA-COMP:17339"/>
        <dbReference type="Rhea" id="RHEA-COMP:17340"/>
        <dbReference type="ChEBI" id="CHEBI:33019"/>
        <dbReference type="ChEBI" id="CHEBI:61560"/>
        <dbReference type="ChEBI" id="CHEBI:173112"/>
        <dbReference type="EC" id="2.7.7.7"/>
    </reaction>
</comment>
<dbReference type="Gene3D" id="1.20.272.10">
    <property type="match status" value="1"/>
</dbReference>
<evidence type="ECO:0000313" key="9">
    <source>
        <dbReference type="EMBL" id="CAH0526529.1"/>
    </source>
</evidence>
<protein>
    <recommendedName>
        <fullName evidence="2">DNA polymerase III subunit delta'</fullName>
        <ecNumber evidence="1">2.7.7.7</ecNumber>
    </recommendedName>
</protein>
<dbReference type="InterPro" id="IPR015199">
    <property type="entry name" value="DNA_pol_III_delta_C"/>
</dbReference>
<dbReference type="InterPro" id="IPR008921">
    <property type="entry name" value="DNA_pol3_clamp-load_cplx_C"/>
</dbReference>
<dbReference type="GO" id="GO:0003887">
    <property type="term" value="F:DNA-directed DNA polymerase activity"/>
    <property type="evidence" value="ECO:0007669"/>
    <property type="project" value="UniProtKB-EC"/>
</dbReference>
<evidence type="ECO:0000256" key="4">
    <source>
        <dbReference type="ARBA" id="ARBA00022695"/>
    </source>
</evidence>
<evidence type="ECO:0000256" key="6">
    <source>
        <dbReference type="ARBA" id="ARBA00022932"/>
    </source>
</evidence>
<dbReference type="Gene3D" id="3.40.50.300">
    <property type="entry name" value="P-loop containing nucleotide triphosphate hydrolases"/>
    <property type="match status" value="1"/>
</dbReference>
<comment type="caution">
    <text evidence="9">The sequence shown here is derived from an EMBL/GenBank/DDBJ whole genome shotgun (WGS) entry which is preliminary data.</text>
</comment>
<dbReference type="NCBIfam" id="TIGR00678">
    <property type="entry name" value="holB"/>
    <property type="match status" value="1"/>
</dbReference>
<dbReference type="PANTHER" id="PTHR11669:SF8">
    <property type="entry name" value="DNA POLYMERASE III SUBUNIT DELTA"/>
    <property type="match status" value="1"/>
</dbReference>
<evidence type="ECO:0000259" key="8">
    <source>
        <dbReference type="Pfam" id="PF09115"/>
    </source>
</evidence>
<dbReference type="PANTHER" id="PTHR11669">
    <property type="entry name" value="REPLICATION FACTOR C / DNA POLYMERASE III GAMMA-TAU SUBUNIT"/>
    <property type="match status" value="1"/>
</dbReference>
<dbReference type="Pfam" id="PF13177">
    <property type="entry name" value="DNA_pol3_delta2"/>
    <property type="match status" value="1"/>
</dbReference>
<evidence type="ECO:0000313" key="10">
    <source>
        <dbReference type="Proteomes" id="UP000838160"/>
    </source>
</evidence>
<dbReference type="EMBL" id="CAKLCM010000002">
    <property type="protein sequence ID" value="CAH0526529.1"/>
    <property type="molecule type" value="Genomic_DNA"/>
</dbReference>
<gene>
    <name evidence="9" type="primary">holB</name>
    <name evidence="9" type="ORF">VHP8226_01883</name>
</gene>
<dbReference type="InterPro" id="IPR027417">
    <property type="entry name" value="P-loop_NTPase"/>
</dbReference>
<evidence type="ECO:0000256" key="3">
    <source>
        <dbReference type="ARBA" id="ARBA00022679"/>
    </source>
</evidence>
<keyword evidence="3 9" id="KW-0808">Transferase</keyword>
<evidence type="ECO:0000256" key="5">
    <source>
        <dbReference type="ARBA" id="ARBA00022705"/>
    </source>
</evidence>
<dbReference type="SUPFAM" id="SSF48019">
    <property type="entry name" value="post-AAA+ oligomerization domain-like"/>
    <property type="match status" value="1"/>
</dbReference>
<evidence type="ECO:0000256" key="2">
    <source>
        <dbReference type="ARBA" id="ARBA00014363"/>
    </source>
</evidence>
<dbReference type="InterPro" id="IPR050238">
    <property type="entry name" value="DNA_Rep/Repair_Clamp_Loader"/>
</dbReference>
<accession>A0ABN8DG89</accession>
<evidence type="ECO:0000256" key="1">
    <source>
        <dbReference type="ARBA" id="ARBA00012417"/>
    </source>
</evidence>
<keyword evidence="10" id="KW-1185">Reference proteome</keyword>
<dbReference type="Pfam" id="PF09115">
    <property type="entry name" value="DNApol3-delta_C"/>
    <property type="match status" value="1"/>
</dbReference>
<feature type="domain" description="DNA polymerase III delta subunit C-terminal" evidence="8">
    <location>
        <begin position="214"/>
        <end position="321"/>
    </location>
</feature>
<keyword evidence="4 9" id="KW-0548">Nucleotidyltransferase</keyword>